<gene>
    <name evidence="3" type="ORF">TWF191_005496</name>
    <name evidence="2" type="ORF">TWF679_004860</name>
</gene>
<evidence type="ECO:0000313" key="4">
    <source>
        <dbReference type="Proteomes" id="UP000483672"/>
    </source>
</evidence>
<accession>A0A6G1M9U2</accession>
<dbReference type="Proteomes" id="UP000614610">
    <property type="component" value="Unassembled WGS sequence"/>
</dbReference>
<comment type="caution">
    <text evidence="3">The sequence shown here is derived from an EMBL/GenBank/DDBJ whole genome shotgun (WGS) entry which is preliminary data.</text>
</comment>
<evidence type="ECO:0000313" key="3">
    <source>
        <dbReference type="EMBL" id="KAF3225211.1"/>
    </source>
</evidence>
<dbReference type="AlphaFoldDB" id="A0A6G1M9U2"/>
<evidence type="ECO:0000313" key="2">
    <source>
        <dbReference type="EMBL" id="KAF3214487.1"/>
    </source>
</evidence>
<dbReference type="EMBL" id="WIWT01000022">
    <property type="protein sequence ID" value="KAF3214487.1"/>
    <property type="molecule type" value="Genomic_DNA"/>
</dbReference>
<sequence length="345" mass="39236">MFSKRLTLIVLVFISGLAWGSFAERNGAILSVTPSTLLLSTTTIPTPKASIHSVEDAAQDSNSLKHLINHIHGDLVESTDGTPPDISSRAVPHDFFFSVQVVCPTLQQWQQMDPDPAHYPIIRGFRPAVSEHRTLQAVTLIAYRHFRICRRCLCAEDLVTIVRNPEIASFHVESGHRQTELCDSDTYAMRCAPWYGCYCSITMKQQDMDPDISIEAYQDSLNNLPFAVKQRNPDYRWQSGHYGEMGWQYDTAYPPSSWFDSAGGQERVSGTAEPYYLEGPDKGEIFTGSNDGLLRLPPKVWGASFRWLNGIRLKRIDALKESRNRNIDWHIYVDRRVDFKPSFFD</sequence>
<feature type="chain" id="PRO_5041090692" evidence="1">
    <location>
        <begin position="24"/>
        <end position="345"/>
    </location>
</feature>
<dbReference type="Proteomes" id="UP000483672">
    <property type="component" value="Unassembled WGS sequence"/>
</dbReference>
<reference evidence="3 4" key="1">
    <citation type="submission" date="2019-06" db="EMBL/GenBank/DDBJ databases">
        <authorList>
            <person name="Palmer J.M."/>
        </authorList>
    </citation>
    <scope>NUCLEOTIDE SEQUENCE [LARGE SCALE GENOMIC DNA]</scope>
    <source>
        <strain evidence="3 4">TWF191</strain>
        <strain evidence="2">TWF679</strain>
    </source>
</reference>
<proteinExistence type="predicted"/>
<feature type="signal peptide" evidence="1">
    <location>
        <begin position="1"/>
        <end position="23"/>
    </location>
</feature>
<evidence type="ECO:0000256" key="1">
    <source>
        <dbReference type="SAM" id="SignalP"/>
    </source>
</evidence>
<protein>
    <submittedName>
        <fullName evidence="3">Uncharacterized protein</fullName>
    </submittedName>
</protein>
<dbReference type="OrthoDB" id="5407251at2759"/>
<organism evidence="3 4">
    <name type="scientific">Orbilia oligospora</name>
    <name type="common">Nematode-trapping fungus</name>
    <name type="synonym">Arthrobotrys oligospora</name>
    <dbReference type="NCBI Taxonomy" id="2813651"/>
    <lineage>
        <taxon>Eukaryota</taxon>
        <taxon>Fungi</taxon>
        <taxon>Dikarya</taxon>
        <taxon>Ascomycota</taxon>
        <taxon>Pezizomycotina</taxon>
        <taxon>Orbiliomycetes</taxon>
        <taxon>Orbiliales</taxon>
        <taxon>Orbiliaceae</taxon>
        <taxon>Orbilia</taxon>
    </lineage>
</organism>
<name>A0A6G1M9U2_ORBOL</name>
<keyword evidence="1" id="KW-0732">Signal</keyword>
<dbReference type="EMBL" id="WIPF01000029">
    <property type="protein sequence ID" value="KAF3225211.1"/>
    <property type="molecule type" value="Genomic_DNA"/>
</dbReference>